<dbReference type="Pfam" id="PF05056">
    <property type="entry name" value="DUF674"/>
    <property type="match status" value="1"/>
</dbReference>
<dbReference type="OrthoDB" id="2014278at2759"/>
<name>A0A1R3K6E9_9ROSI</name>
<dbReference type="STRING" id="93759.A0A1R3K6E9"/>
<evidence type="ECO:0000313" key="1">
    <source>
        <dbReference type="EMBL" id="OMP02634.1"/>
    </source>
</evidence>
<proteinExistence type="predicted"/>
<gene>
    <name evidence="1" type="ORF">COLO4_10952</name>
</gene>
<dbReference type="Proteomes" id="UP000187203">
    <property type="component" value="Unassembled WGS sequence"/>
</dbReference>
<dbReference type="EMBL" id="AWUE01014605">
    <property type="protein sequence ID" value="OMP02634.1"/>
    <property type="molecule type" value="Genomic_DNA"/>
</dbReference>
<dbReference type="PANTHER" id="PTHR33103">
    <property type="entry name" value="OS01G0153900 PROTEIN"/>
    <property type="match status" value="1"/>
</dbReference>
<comment type="caution">
    <text evidence="1">The sequence shown here is derived from an EMBL/GenBank/DDBJ whole genome shotgun (WGS) entry which is preliminary data.</text>
</comment>
<dbReference type="InterPro" id="IPR007750">
    <property type="entry name" value="DUF674"/>
</dbReference>
<reference evidence="2" key="1">
    <citation type="submission" date="2013-09" db="EMBL/GenBank/DDBJ databases">
        <title>Corchorus olitorius genome sequencing.</title>
        <authorList>
            <person name="Alam M."/>
            <person name="Haque M.S."/>
            <person name="Islam M.S."/>
            <person name="Emdad E.M."/>
            <person name="Islam M.M."/>
            <person name="Ahmed B."/>
            <person name="Halim A."/>
            <person name="Hossen Q.M.M."/>
            <person name="Hossain M.Z."/>
            <person name="Ahmed R."/>
            <person name="Khan M.M."/>
            <person name="Islam R."/>
            <person name="Rashid M.M."/>
            <person name="Khan S.A."/>
            <person name="Rahman M.S."/>
            <person name="Alam M."/>
            <person name="Yahiya A.S."/>
            <person name="Khan M.S."/>
            <person name="Azam M.S."/>
            <person name="Haque T."/>
            <person name="Lashkar M.Z.H."/>
            <person name="Akhand A.I."/>
            <person name="Morshed G."/>
            <person name="Roy S."/>
            <person name="Uddin K.S."/>
            <person name="Rabeya T."/>
            <person name="Hossain A.S."/>
            <person name="Chowdhury A."/>
            <person name="Snigdha A.R."/>
            <person name="Mortoza M.S."/>
            <person name="Matin S.A."/>
            <person name="Hoque S.M.E."/>
            <person name="Islam M.K."/>
            <person name="Roy D.K."/>
            <person name="Haider R."/>
            <person name="Moosa M.M."/>
            <person name="Elias S.M."/>
            <person name="Hasan A.M."/>
            <person name="Jahan S."/>
            <person name="Shafiuddin M."/>
            <person name="Mahmood N."/>
            <person name="Shommy N.S."/>
        </authorList>
    </citation>
    <scope>NUCLEOTIDE SEQUENCE [LARGE SCALE GENOMIC DNA]</scope>
    <source>
        <strain evidence="2">cv. O-4</strain>
    </source>
</reference>
<evidence type="ECO:0008006" key="3">
    <source>
        <dbReference type="Google" id="ProtNLM"/>
    </source>
</evidence>
<dbReference type="AlphaFoldDB" id="A0A1R3K6E9"/>
<sequence>MAAETVSLKLLVDPRSQKVLFAEGGKDFVDFLFNILSLPLGTVLSLLSKKEMVGCLRNLYESIETLGDDYMQKTANKDTLLKPVVVSSYASNVPHLLPNMQSSTSQNQSKTSNNLYRCSSDYNCPACGECMDLPVTFVDPATTVNTATNEGGYVKGIVTYMVMDDLVVRPMSTISSITLMNKFNIKDIGVLQEKVIDMGMDQGVKLLKAALQSKTVLTDVFLGKKVSK</sequence>
<evidence type="ECO:0000313" key="2">
    <source>
        <dbReference type="Proteomes" id="UP000187203"/>
    </source>
</evidence>
<dbReference type="PANTHER" id="PTHR33103:SF110">
    <property type="entry name" value="DUF674 FAMILY PROTEIN"/>
    <property type="match status" value="1"/>
</dbReference>
<accession>A0A1R3K6E9</accession>
<protein>
    <recommendedName>
        <fullName evidence="3">DUF674 domain-containing protein</fullName>
    </recommendedName>
</protein>
<keyword evidence="2" id="KW-1185">Reference proteome</keyword>
<organism evidence="1 2">
    <name type="scientific">Corchorus olitorius</name>
    <dbReference type="NCBI Taxonomy" id="93759"/>
    <lineage>
        <taxon>Eukaryota</taxon>
        <taxon>Viridiplantae</taxon>
        <taxon>Streptophyta</taxon>
        <taxon>Embryophyta</taxon>
        <taxon>Tracheophyta</taxon>
        <taxon>Spermatophyta</taxon>
        <taxon>Magnoliopsida</taxon>
        <taxon>eudicotyledons</taxon>
        <taxon>Gunneridae</taxon>
        <taxon>Pentapetalae</taxon>
        <taxon>rosids</taxon>
        <taxon>malvids</taxon>
        <taxon>Malvales</taxon>
        <taxon>Malvaceae</taxon>
        <taxon>Grewioideae</taxon>
        <taxon>Apeibeae</taxon>
        <taxon>Corchorus</taxon>
    </lineage>
</organism>